<evidence type="ECO:0000313" key="1">
    <source>
        <dbReference type="EMBL" id="KAF4953232.1"/>
    </source>
</evidence>
<reference evidence="1" key="2">
    <citation type="submission" date="2020-05" db="EMBL/GenBank/DDBJ databases">
        <authorList>
            <person name="Kim H.-S."/>
            <person name="Proctor R.H."/>
            <person name="Brown D.W."/>
        </authorList>
    </citation>
    <scope>NUCLEOTIDE SEQUENCE</scope>
    <source>
        <strain evidence="1">NRRL 45417</strain>
    </source>
</reference>
<protein>
    <submittedName>
        <fullName evidence="1">Uncharacterized protein</fullName>
    </submittedName>
</protein>
<proteinExistence type="predicted"/>
<dbReference type="AlphaFoldDB" id="A0A8H4T8S2"/>
<organism evidence="1 2">
    <name type="scientific">Fusarium gaditjirri</name>
    <dbReference type="NCBI Taxonomy" id="282569"/>
    <lineage>
        <taxon>Eukaryota</taxon>
        <taxon>Fungi</taxon>
        <taxon>Dikarya</taxon>
        <taxon>Ascomycota</taxon>
        <taxon>Pezizomycotina</taxon>
        <taxon>Sordariomycetes</taxon>
        <taxon>Hypocreomycetidae</taxon>
        <taxon>Hypocreales</taxon>
        <taxon>Nectriaceae</taxon>
        <taxon>Fusarium</taxon>
        <taxon>Fusarium nisikadoi species complex</taxon>
    </lineage>
</organism>
<gene>
    <name evidence="1" type="ORF">FGADI_6207</name>
</gene>
<sequence>MLPRLFTFITKLDMSFTAEDVAHRESRHGQAKMVADFEYLQLWGEYPEIAEAFGFNDIFRAVMRRDHQKLKSITTNDHLPLGILERDMFSVEMSLSSISTRQSPGACTGFKWEIKDQYGVTIHSLPDATAAFLWNELQVRSEELGKQGLEISCSLKPFYSKYYPGGFFEHPLSSQICSLAGNFGIKPSDEDGLGPLLRRVTLFGGKSFKTEITYLDWLLKHNLTLEYMTMGFQTSALHDLARRIGTILKSSILHTYGGPCSYQSREVISFATKIYNSEMQSDLPCPCVSGAFNRPLASLLSGFTLQTCLDHLGKVDMISGTRHLVGLIENTITSVDKSYLAGCAVHTLTMELLGIRHIGPCVRTGLNAEMCESDEVEWAELLDEDRHLLGKFDDLDEEFEREFQSRNESVGEFLGGYYTERMLEVLREMEASPTDDYRRELLTAGLILGDPDGGNFGSGSDWVTESEDGYDSEDEIGVQLVSGVSIF</sequence>
<reference evidence="1" key="1">
    <citation type="journal article" date="2020" name="BMC Genomics">
        <title>Correction to: Identification and distribution of gene clusters required for synthesis of sphingolipid metabolism inhibitors in diverse species of the filamentous fungus Fusarium.</title>
        <authorList>
            <person name="Kim H.S."/>
            <person name="Lohmar J.M."/>
            <person name="Busman M."/>
            <person name="Brown D.W."/>
            <person name="Naumann T.A."/>
            <person name="Divon H.H."/>
            <person name="Lysoe E."/>
            <person name="Uhlig S."/>
            <person name="Proctor R.H."/>
        </authorList>
    </citation>
    <scope>NUCLEOTIDE SEQUENCE</scope>
    <source>
        <strain evidence="1">NRRL 45417</strain>
    </source>
</reference>
<comment type="caution">
    <text evidence="1">The sequence shown here is derived from an EMBL/GenBank/DDBJ whole genome shotgun (WGS) entry which is preliminary data.</text>
</comment>
<keyword evidence="2" id="KW-1185">Reference proteome</keyword>
<dbReference type="Proteomes" id="UP000604273">
    <property type="component" value="Unassembled WGS sequence"/>
</dbReference>
<dbReference type="OrthoDB" id="1577640at2759"/>
<evidence type="ECO:0000313" key="2">
    <source>
        <dbReference type="Proteomes" id="UP000604273"/>
    </source>
</evidence>
<accession>A0A8H4T8S2</accession>
<name>A0A8H4T8S2_9HYPO</name>
<dbReference type="EMBL" id="JABFAI010000140">
    <property type="protein sequence ID" value="KAF4953232.1"/>
    <property type="molecule type" value="Genomic_DNA"/>
</dbReference>